<evidence type="ECO:0000256" key="2">
    <source>
        <dbReference type="ARBA" id="ARBA00022692"/>
    </source>
</evidence>
<dbReference type="PANTHER" id="PTHR36985">
    <property type="entry name" value="TRANSLOCATION AND ASSEMBLY MODULE SUBUNIT TAMB"/>
    <property type="match status" value="1"/>
</dbReference>
<keyword evidence="3 6" id="KW-1133">Transmembrane helix</keyword>
<name>A0ABZ2GEF6_9GAMM</name>
<evidence type="ECO:0000313" key="8">
    <source>
        <dbReference type="EMBL" id="WWO39625.1"/>
    </source>
</evidence>
<sequence length="1346" mass="145291">MMDEKNMQGPAAEENGSRDNAATKPPRKGRWWKKVGVGIGVFLLLLIVGVGLLVGTTPGLHLLLNTAARVVPGLDIASVKGGWRDLTLNQVSYHMPGVTVKSDELHLSLALGCLGKSQLCINDLSASRVNVAIDTAALPAAEEPPPSTPLTEMTAPFPISLRQLTLSHVQVTVDDTAISLGEFRTGMQWEGRALTLLPTKISALLVALPKTPVGMLEASNAAAETMASAIRETAENVRDAVEQGTSQTRHIDWHPKTDNASERGDSAGPATTTGVPIVATTKTDRVADKPEVSEQPLGERLNALFAKPLLPDLSQFTLPLDLHITEIHGEQWRLTGDNDILINDLIVQASTQQQHVRLDKLIVRSPQGGLNVRGEATLSDNWPVALTANGVLNSDPLKGETLKLTVNGGLREQLNVALNLSGPQRAQLDLQTRLAEAGLPLALTLQTERVRWPLTGTTQYQASNVRLRLNGKATGYALSLRGDVSGAEIPPATLLLDGNGNEQQFTLSRLRLAALQGNADLSGLIDWSKAISWRGELMLNGINTAKQWPEWPAKIDGKLTTRGSVYGGSWQLQVPELRLDGNVKANRLRVRGELRGNAAGQWTIPALNVALGRNQINVNGELNDKWQLDATINAPSLDGVLPGLAGRVIGELKLRGHLREPQVLANITASRLRWQAMTIGQVNVEADVRSEQQIQGKLGVRLEGLKQDDLSIRLLTLDASGDEQQHHLRLAMQGEPVSGQLMLSGSFARQEQRWRGTLSDTRFNTPVGEWRLSQNVALDYANTQQKMTIGTHCWRNPNAELCVPQAIEVGPSGQASLRLNRFDLAMLTPFLTEDTVLAGTFTGEADVSWQAGQGLPQAKVSLVGNGVSVRQRMQGNMLPIDFTAFTLNAALDRGRAQLGWLMAIRENGRFSGNVQVTDPQGRRNLGGNVTIDTISLALLNPALSKGEKAAGILNANLRLAGDAARPQLFGQMVLDRLDIDGNWMPVDLTYGRLALYFSGMSSTLQGFLKTDNGQLNLGGTADWSQTDAWRARIAVKGQRLRLTIPPMARLDVSPDIVFEATPQLFALNGSVSIPWARIVVKEMPESAVSVSSDEVMLDAQHRPLKKTDAAIPINSNLTIRVGNDVRLDAFGLAARLQGDLKMVQDERGLGLNGQINIPVGRFKAYGQDLFVRKGIILFSGPPDQPMLNIEAIRNPDNTEDDVIAGVRVIGMADAPKLEVFSDPALSQQEALSYLLRGQGLDSSGTDGAAMTSMLVGLGVAQSGQVVGKIGEAFGVSNLALDTQGVGDNSQVVVSGYVLPGLQVKYGVGIFDSLATLTLRYRLMPRLYLEAVSGMSQALDLLYQFEF</sequence>
<evidence type="ECO:0000259" key="7">
    <source>
        <dbReference type="Pfam" id="PF04357"/>
    </source>
</evidence>
<feature type="compositionally biased region" description="Basic and acidic residues" evidence="5">
    <location>
        <begin position="249"/>
        <end position="265"/>
    </location>
</feature>
<feature type="domain" description="Translocation and assembly module TamB C-terminal" evidence="7">
    <location>
        <begin position="1010"/>
        <end position="1346"/>
    </location>
</feature>
<feature type="region of interest" description="Disordered" evidence="5">
    <location>
        <begin position="1"/>
        <end position="28"/>
    </location>
</feature>
<keyword evidence="9" id="KW-1185">Reference proteome</keyword>
<feature type="transmembrane region" description="Helical" evidence="6">
    <location>
        <begin position="35"/>
        <end position="55"/>
    </location>
</feature>
<proteinExistence type="predicted"/>
<evidence type="ECO:0000256" key="4">
    <source>
        <dbReference type="ARBA" id="ARBA00023136"/>
    </source>
</evidence>
<accession>A0ABZ2GEF6</accession>
<protein>
    <submittedName>
        <fullName evidence="8">Translocation/assembly module TamB domain-containing protein</fullName>
    </submittedName>
</protein>
<feature type="region of interest" description="Disordered" evidence="5">
    <location>
        <begin position="243"/>
        <end position="274"/>
    </location>
</feature>
<keyword evidence="4 6" id="KW-0472">Membrane</keyword>
<evidence type="ECO:0000256" key="3">
    <source>
        <dbReference type="ARBA" id="ARBA00022989"/>
    </source>
</evidence>
<dbReference type="RefSeq" id="WP_264496391.1">
    <property type="nucleotide sequence ID" value="NZ_CP109947.1"/>
</dbReference>
<gene>
    <name evidence="8" type="ORF">QNA12_06395</name>
</gene>
<dbReference type="InterPro" id="IPR007452">
    <property type="entry name" value="TamB_C"/>
</dbReference>
<dbReference type="EMBL" id="CP125967">
    <property type="protein sequence ID" value="WWO39625.1"/>
    <property type="molecule type" value="Genomic_DNA"/>
</dbReference>
<keyword evidence="2 6" id="KW-0812">Transmembrane</keyword>
<comment type="subcellular location">
    <subcellularLocation>
        <location evidence="1">Membrane</location>
        <topology evidence="1">Single-pass membrane protein</topology>
    </subcellularLocation>
</comment>
<dbReference type="Pfam" id="PF04357">
    <property type="entry name" value="TamB"/>
    <property type="match status" value="1"/>
</dbReference>
<evidence type="ECO:0000256" key="5">
    <source>
        <dbReference type="SAM" id="MobiDB-lite"/>
    </source>
</evidence>
<evidence type="ECO:0000256" key="6">
    <source>
        <dbReference type="SAM" id="Phobius"/>
    </source>
</evidence>
<dbReference type="PANTHER" id="PTHR36985:SF1">
    <property type="entry name" value="TRANSLOCATION AND ASSEMBLY MODULE SUBUNIT TAMB"/>
    <property type="match status" value="1"/>
</dbReference>
<evidence type="ECO:0000256" key="1">
    <source>
        <dbReference type="ARBA" id="ARBA00004167"/>
    </source>
</evidence>
<reference evidence="8 9" key="1">
    <citation type="journal article" date="2024" name="Front. Plant Sci.">
        <title>Comprehensive phenomic and genomic studies of the species, Pectobacterium cacticida and proposal for reclassification as Alcorniella cacticida comb. nov.</title>
        <authorList>
            <person name="Jonca J."/>
            <person name="Pirhonen M."/>
            <person name="Waleron M.M."/>
            <person name="Gawor J."/>
            <person name="Mrozik A."/>
            <person name="Smoktunowicz M."/>
            <person name="Waleron K."/>
            <person name="Waleron M."/>
        </authorList>
    </citation>
    <scope>NUCLEOTIDE SEQUENCE [LARGE SCALE GENOMIC DNA]</scope>
    <source>
        <strain evidence="8 9">DPMP6</strain>
    </source>
</reference>
<evidence type="ECO:0000313" key="9">
    <source>
        <dbReference type="Proteomes" id="UP001379444"/>
    </source>
</evidence>
<dbReference type="Proteomes" id="UP001379444">
    <property type="component" value="Chromosome"/>
</dbReference>
<organism evidence="8 9">
    <name type="scientific">Pectobacterium cacticida</name>
    <dbReference type="NCBI Taxonomy" id="69221"/>
    <lineage>
        <taxon>Bacteria</taxon>
        <taxon>Pseudomonadati</taxon>
        <taxon>Pseudomonadota</taxon>
        <taxon>Gammaproteobacteria</taxon>
        <taxon>Enterobacterales</taxon>
        <taxon>Pectobacteriaceae</taxon>
        <taxon>Pectobacterium</taxon>
    </lineage>
</organism>